<proteinExistence type="predicted"/>
<dbReference type="KEGG" id="acru:HHL28_14405"/>
<evidence type="ECO:0000256" key="1">
    <source>
        <dbReference type="ARBA" id="ARBA00022649"/>
    </source>
</evidence>
<evidence type="ECO:0000313" key="2">
    <source>
        <dbReference type="EMBL" id="QJE74119.1"/>
    </source>
</evidence>
<dbReference type="InterPro" id="IPR035093">
    <property type="entry name" value="RelE/ParE_toxin_dom_sf"/>
</dbReference>
<dbReference type="Pfam" id="PF05016">
    <property type="entry name" value="ParE_toxin"/>
    <property type="match status" value="1"/>
</dbReference>
<dbReference type="Gene3D" id="3.30.2310.20">
    <property type="entry name" value="RelE-like"/>
    <property type="match status" value="1"/>
</dbReference>
<accession>A0A858R917</accession>
<keyword evidence="3" id="KW-1185">Reference proteome</keyword>
<dbReference type="InterPro" id="IPR007712">
    <property type="entry name" value="RelE/ParE_toxin"/>
</dbReference>
<reference evidence="2" key="1">
    <citation type="submission" date="2020-04" db="EMBL/GenBank/DDBJ databases">
        <title>A desert anoxygenic phototrophic bacterium fixes CO2 using RubisCO under aerobic conditions.</title>
        <authorList>
            <person name="Tang K."/>
        </authorList>
    </citation>
    <scope>NUCLEOTIDE SEQUENCE [LARGE SCALE GENOMIC DNA]</scope>
    <source>
        <strain evidence="2">MIMtkB3</strain>
    </source>
</reference>
<organism evidence="2 3">
    <name type="scientific">Aerophototrophica crusticola</name>
    <dbReference type="NCBI Taxonomy" id="1709002"/>
    <lineage>
        <taxon>Bacteria</taxon>
        <taxon>Pseudomonadati</taxon>
        <taxon>Pseudomonadota</taxon>
        <taxon>Alphaproteobacteria</taxon>
        <taxon>Rhodospirillales</taxon>
        <taxon>Rhodospirillaceae</taxon>
        <taxon>Aerophototrophica</taxon>
    </lineage>
</organism>
<evidence type="ECO:0000313" key="3">
    <source>
        <dbReference type="Proteomes" id="UP000501891"/>
    </source>
</evidence>
<dbReference type="EMBL" id="CP051775">
    <property type="protein sequence ID" value="QJE74119.1"/>
    <property type="molecule type" value="Genomic_DNA"/>
</dbReference>
<keyword evidence="1" id="KW-1277">Toxin-antitoxin system</keyword>
<name>A0A858R917_9PROT</name>
<gene>
    <name evidence="2" type="ORF">HHL28_14405</name>
</gene>
<dbReference type="Proteomes" id="UP000501891">
    <property type="component" value="Chromosome"/>
</dbReference>
<dbReference type="AlphaFoldDB" id="A0A858R917"/>
<sequence>MRPGGLFDDLPGNLSRDAARDLLSILKDSQRDWGPMVARKTRDRLVRRCKDIADGWSYGHKRPDVPTRYAVLFVAEPPFIIAYAPETRQVLRILHGARDFTKIFPA</sequence>
<protein>
    <submittedName>
        <fullName evidence="2">Type II toxin-antitoxin system RelE/ParE family toxin</fullName>
    </submittedName>
</protein>